<dbReference type="PRINTS" id="PR00953">
    <property type="entry name" value="TYPE3IMRPROT"/>
</dbReference>
<dbReference type="Pfam" id="PF01311">
    <property type="entry name" value="Bac_export_1"/>
    <property type="match status" value="1"/>
</dbReference>
<dbReference type="EMBL" id="CP060711">
    <property type="protein sequence ID" value="QNN46323.1"/>
    <property type="molecule type" value="Genomic_DNA"/>
</dbReference>
<keyword evidence="5 7" id="KW-1133">Transmembrane helix</keyword>
<feature type="transmembrane region" description="Helical" evidence="7">
    <location>
        <begin position="68"/>
        <end position="88"/>
    </location>
</feature>
<keyword evidence="3" id="KW-1003">Cell membrane</keyword>
<evidence type="ECO:0000256" key="3">
    <source>
        <dbReference type="ARBA" id="ARBA00022475"/>
    </source>
</evidence>
<sequence length="255" mass="26626">MTTIEATVLLLGFATLRYAPVLAVPAVSPMAWAPPMVRMVLLLAVAGLTVMAMPLAKPMPYWGESGGLLLAGASELLIGMTFGLAILLPQAGIGMAARLADMQAGLSAASLLNPTGQHEPESLLGSLLLLAATVLFFTLDLHVELFRLLAVSVRVLPLGMIGLHLEPVAFLSMVSGSFALGLVVVAPLVVGLFAVDLAVAYATRSMPQANVYFLALPLKVAVAMLLLALTLAYAPTLIGRLYQDALVRLPALFGT</sequence>
<comment type="subcellular location">
    <subcellularLocation>
        <location evidence="1">Cell membrane</location>
        <topology evidence="1">Multi-pass membrane protein</topology>
    </subcellularLocation>
</comment>
<evidence type="ECO:0000256" key="6">
    <source>
        <dbReference type="ARBA" id="ARBA00023136"/>
    </source>
</evidence>
<dbReference type="GO" id="GO:0006605">
    <property type="term" value="P:protein targeting"/>
    <property type="evidence" value="ECO:0007669"/>
    <property type="project" value="InterPro"/>
</dbReference>
<name>A0A7G9QSJ8_9GAMM</name>
<evidence type="ECO:0000256" key="7">
    <source>
        <dbReference type="SAM" id="Phobius"/>
    </source>
</evidence>
<protein>
    <submittedName>
        <fullName evidence="8">Flagellar biosynthetic protein FliR</fullName>
    </submittedName>
</protein>
<organism evidence="8 9">
    <name type="scientific">Thermomonas brevis</name>
    <dbReference type="NCBI Taxonomy" id="215691"/>
    <lineage>
        <taxon>Bacteria</taxon>
        <taxon>Pseudomonadati</taxon>
        <taxon>Pseudomonadota</taxon>
        <taxon>Gammaproteobacteria</taxon>
        <taxon>Lysobacterales</taxon>
        <taxon>Lysobacteraceae</taxon>
        <taxon>Thermomonas</taxon>
    </lineage>
</organism>
<reference evidence="8 9" key="1">
    <citation type="submission" date="2020-08" db="EMBL/GenBank/DDBJ databases">
        <title>Genome sequence of Thermomonas brevis KACC 16975T.</title>
        <authorList>
            <person name="Hyun D.-W."/>
            <person name="Bae J.-W."/>
        </authorList>
    </citation>
    <scope>NUCLEOTIDE SEQUENCE [LARGE SCALE GENOMIC DNA]</scope>
    <source>
        <strain evidence="8 9">KACC 16975</strain>
    </source>
</reference>
<evidence type="ECO:0000313" key="8">
    <source>
        <dbReference type="EMBL" id="QNN46323.1"/>
    </source>
</evidence>
<proteinExistence type="inferred from homology"/>
<evidence type="ECO:0000256" key="5">
    <source>
        <dbReference type="ARBA" id="ARBA00022989"/>
    </source>
</evidence>
<keyword evidence="4 7" id="KW-0812">Transmembrane</keyword>
<evidence type="ECO:0000313" key="9">
    <source>
        <dbReference type="Proteomes" id="UP000515977"/>
    </source>
</evidence>
<feature type="transmembrane region" description="Helical" evidence="7">
    <location>
        <begin position="39"/>
        <end position="56"/>
    </location>
</feature>
<feature type="transmembrane region" description="Helical" evidence="7">
    <location>
        <begin position="211"/>
        <end position="234"/>
    </location>
</feature>
<dbReference type="KEGG" id="tbv:H9L17_14310"/>
<dbReference type="PANTHER" id="PTHR30065:SF1">
    <property type="entry name" value="SURFACE PRESENTATION OF ANTIGENS PROTEIN SPAR"/>
    <property type="match status" value="1"/>
</dbReference>
<feature type="transmembrane region" description="Helical" evidence="7">
    <location>
        <begin position="122"/>
        <end position="139"/>
    </location>
</feature>
<comment type="similarity">
    <text evidence="2">Belongs to the FliR/MopE/SpaR family.</text>
</comment>
<evidence type="ECO:0000256" key="4">
    <source>
        <dbReference type="ARBA" id="ARBA00022692"/>
    </source>
</evidence>
<keyword evidence="9" id="KW-1185">Reference proteome</keyword>
<accession>A0A7G9QSJ8</accession>
<feature type="transmembrane region" description="Helical" evidence="7">
    <location>
        <begin position="177"/>
        <end position="199"/>
    </location>
</feature>
<dbReference type="Proteomes" id="UP000515977">
    <property type="component" value="Chromosome"/>
</dbReference>
<dbReference type="PANTHER" id="PTHR30065">
    <property type="entry name" value="FLAGELLAR BIOSYNTHETIC PROTEIN FLIR"/>
    <property type="match status" value="1"/>
</dbReference>
<dbReference type="InterPro" id="IPR002010">
    <property type="entry name" value="T3SS_IM_R"/>
</dbReference>
<evidence type="ECO:0000256" key="2">
    <source>
        <dbReference type="ARBA" id="ARBA00009772"/>
    </source>
</evidence>
<evidence type="ECO:0000256" key="1">
    <source>
        <dbReference type="ARBA" id="ARBA00004651"/>
    </source>
</evidence>
<dbReference type="AlphaFoldDB" id="A0A7G9QSJ8"/>
<dbReference type="GO" id="GO:0005886">
    <property type="term" value="C:plasma membrane"/>
    <property type="evidence" value="ECO:0007669"/>
    <property type="project" value="UniProtKB-SubCell"/>
</dbReference>
<keyword evidence="8" id="KW-0969">Cilium</keyword>
<keyword evidence="8" id="KW-0282">Flagellum</keyword>
<dbReference type="RefSeq" id="WP_187570089.1">
    <property type="nucleotide sequence ID" value="NZ_CP060711.1"/>
</dbReference>
<gene>
    <name evidence="8" type="ORF">H9L17_14310</name>
</gene>
<keyword evidence="6 7" id="KW-0472">Membrane</keyword>
<keyword evidence="8" id="KW-0966">Cell projection</keyword>